<evidence type="ECO:0000313" key="3">
    <source>
        <dbReference type="Proteomes" id="UP000470772"/>
    </source>
</evidence>
<evidence type="ECO:0000313" key="2">
    <source>
        <dbReference type="EMBL" id="MUN29875.1"/>
    </source>
</evidence>
<comment type="caution">
    <text evidence="2">The sequence shown here is derived from an EMBL/GenBank/DDBJ whole genome shotgun (WGS) entry which is preliminary data.</text>
</comment>
<sequence>MRYGLVLLSMGIIILLLGEIVFPFNPTVRVKDQFTMPPWFKSATVNVVHGKYQIKSEGLEENLSQGAVTCFTNFTMNGNGTALVTLHGLTLFYGKDFMDVSISLMIVGILVEVSREAINRMRK</sequence>
<dbReference type="AlphaFoldDB" id="A0A6A9QRD8"/>
<feature type="transmembrane region" description="Helical" evidence="1">
    <location>
        <begin position="97"/>
        <end position="114"/>
    </location>
</feature>
<keyword evidence="1" id="KW-0812">Transmembrane</keyword>
<protein>
    <submittedName>
        <fullName evidence="2">Uncharacterized protein</fullName>
    </submittedName>
</protein>
<reference evidence="2 3" key="1">
    <citation type="submission" date="2019-10" db="EMBL/GenBank/DDBJ databases">
        <title>Sequencing and Assembly of Multiple Reported Metal-Biooxidizing Members of the Extremely Thermoacidophilic Archaeal Family Sulfolobaceae.</title>
        <authorList>
            <person name="Counts J.A."/>
            <person name="Kelly R.M."/>
        </authorList>
    </citation>
    <scope>NUCLEOTIDE SEQUENCE [LARGE SCALE GENOMIC DNA]</scope>
    <source>
        <strain evidence="2 3">DSM 6482</strain>
    </source>
</reference>
<proteinExistence type="predicted"/>
<dbReference type="Proteomes" id="UP000470772">
    <property type="component" value="Unassembled WGS sequence"/>
</dbReference>
<dbReference type="EMBL" id="WGGD01000005">
    <property type="protein sequence ID" value="MUN29875.1"/>
    <property type="molecule type" value="Genomic_DNA"/>
</dbReference>
<keyword evidence="3" id="KW-1185">Reference proteome</keyword>
<feature type="transmembrane region" description="Helical" evidence="1">
    <location>
        <begin position="5"/>
        <end position="24"/>
    </location>
</feature>
<evidence type="ECO:0000256" key="1">
    <source>
        <dbReference type="SAM" id="Phobius"/>
    </source>
</evidence>
<keyword evidence="1" id="KW-1133">Transmembrane helix</keyword>
<keyword evidence="1" id="KW-0472">Membrane</keyword>
<organism evidence="2 3">
    <name type="scientific">Sulfuracidifex metallicus DSM 6482 = JCM 9184</name>
    <dbReference type="NCBI Taxonomy" id="523847"/>
    <lineage>
        <taxon>Archaea</taxon>
        <taxon>Thermoproteota</taxon>
        <taxon>Thermoprotei</taxon>
        <taxon>Sulfolobales</taxon>
        <taxon>Sulfolobaceae</taxon>
        <taxon>Sulfuracidifex</taxon>
    </lineage>
</organism>
<dbReference type="OrthoDB" id="43758at2157"/>
<accession>A0A6A9QRD8</accession>
<gene>
    <name evidence="2" type="ORF">GC250_10635</name>
</gene>
<dbReference type="RefSeq" id="WP_156017597.1">
    <property type="nucleotide sequence ID" value="NZ_BBBY01000050.1"/>
</dbReference>
<name>A0A6A9QRD8_SULME</name>